<feature type="region of interest" description="Disordered" evidence="1">
    <location>
        <begin position="1"/>
        <end position="129"/>
    </location>
</feature>
<feature type="compositionally biased region" description="Polar residues" evidence="1">
    <location>
        <begin position="243"/>
        <end position="252"/>
    </location>
</feature>
<accession>A0AAN6WTV7</accession>
<reference evidence="2" key="2">
    <citation type="submission" date="2023-05" db="EMBL/GenBank/DDBJ databases">
        <authorList>
            <consortium name="Lawrence Berkeley National Laboratory"/>
            <person name="Steindorff A."/>
            <person name="Hensen N."/>
            <person name="Bonometti L."/>
            <person name="Westerberg I."/>
            <person name="Brannstrom I.O."/>
            <person name="Guillou S."/>
            <person name="Cros-Aarteil S."/>
            <person name="Calhoun S."/>
            <person name="Haridas S."/>
            <person name="Kuo A."/>
            <person name="Mondo S."/>
            <person name="Pangilinan J."/>
            <person name="Riley R."/>
            <person name="Labutti K."/>
            <person name="Andreopoulos B."/>
            <person name="Lipzen A."/>
            <person name="Chen C."/>
            <person name="Yanf M."/>
            <person name="Daum C."/>
            <person name="Ng V."/>
            <person name="Clum A."/>
            <person name="Ohm R."/>
            <person name="Martin F."/>
            <person name="Silar P."/>
            <person name="Natvig D."/>
            <person name="Lalanne C."/>
            <person name="Gautier V."/>
            <person name="Ament-Velasquez S.L."/>
            <person name="Kruys A."/>
            <person name="Hutchinson M.I."/>
            <person name="Powell A.J."/>
            <person name="Barry K."/>
            <person name="Miller A.N."/>
            <person name="Grigoriev I.V."/>
            <person name="Debuchy R."/>
            <person name="Gladieux P."/>
            <person name="Thoren M.H."/>
            <person name="Johannesson H."/>
        </authorList>
    </citation>
    <scope>NUCLEOTIDE SEQUENCE</scope>
    <source>
        <strain evidence="2">PSN309</strain>
    </source>
</reference>
<evidence type="ECO:0000256" key="1">
    <source>
        <dbReference type="SAM" id="MobiDB-lite"/>
    </source>
</evidence>
<evidence type="ECO:0000313" key="3">
    <source>
        <dbReference type="Proteomes" id="UP001302126"/>
    </source>
</evidence>
<name>A0AAN6WTV7_9PEZI</name>
<gene>
    <name evidence="2" type="ORF">QBC35DRAFT_497582</name>
</gene>
<dbReference type="Proteomes" id="UP001302126">
    <property type="component" value="Unassembled WGS sequence"/>
</dbReference>
<protein>
    <submittedName>
        <fullName evidence="2">Uncharacterized protein</fullName>
    </submittedName>
</protein>
<feature type="compositionally biased region" description="Low complexity" evidence="1">
    <location>
        <begin position="56"/>
        <end position="85"/>
    </location>
</feature>
<dbReference type="EMBL" id="MU864395">
    <property type="protein sequence ID" value="KAK4187886.1"/>
    <property type="molecule type" value="Genomic_DNA"/>
</dbReference>
<feature type="compositionally biased region" description="Polar residues" evidence="1">
    <location>
        <begin position="21"/>
        <end position="30"/>
    </location>
</feature>
<keyword evidence="3" id="KW-1185">Reference proteome</keyword>
<feature type="compositionally biased region" description="Low complexity" evidence="1">
    <location>
        <begin position="111"/>
        <end position="129"/>
    </location>
</feature>
<organism evidence="2 3">
    <name type="scientific">Podospora australis</name>
    <dbReference type="NCBI Taxonomy" id="1536484"/>
    <lineage>
        <taxon>Eukaryota</taxon>
        <taxon>Fungi</taxon>
        <taxon>Dikarya</taxon>
        <taxon>Ascomycota</taxon>
        <taxon>Pezizomycotina</taxon>
        <taxon>Sordariomycetes</taxon>
        <taxon>Sordariomycetidae</taxon>
        <taxon>Sordariales</taxon>
        <taxon>Podosporaceae</taxon>
        <taxon>Podospora</taxon>
    </lineage>
</organism>
<feature type="region of interest" description="Disordered" evidence="1">
    <location>
        <begin position="204"/>
        <end position="252"/>
    </location>
</feature>
<sequence>MTTTTTIEQLAGPRSYPGSPTPSLKLNTTPVVCRPGEFIIKVPGPHQTKDEEDLLSEVPPSSSPASSSSSSTLVVSPTSSTTLPDADSDSDSPDTGGVFVIKPARSPPTSPTSSSLSSSSSSSGPSSLPVTIPAARAKLVTKVTLPPATTIINLARTLAGWGPAQKKRDGKYLAFLRKRRREREINKLRFRQSRFFRLDMNSPLDPLVEEDEPQTNEEGISGSDDQDLPRDSTANNEAIPENCGNTNDQVSQLEFFPEFSESRSSTHVCCPLAEPGVEADAEGLMQRG</sequence>
<reference evidence="2" key="1">
    <citation type="journal article" date="2023" name="Mol. Phylogenet. Evol.">
        <title>Genome-scale phylogeny and comparative genomics of the fungal order Sordariales.</title>
        <authorList>
            <person name="Hensen N."/>
            <person name="Bonometti L."/>
            <person name="Westerberg I."/>
            <person name="Brannstrom I.O."/>
            <person name="Guillou S."/>
            <person name="Cros-Aarteil S."/>
            <person name="Calhoun S."/>
            <person name="Haridas S."/>
            <person name="Kuo A."/>
            <person name="Mondo S."/>
            <person name="Pangilinan J."/>
            <person name="Riley R."/>
            <person name="LaButti K."/>
            <person name="Andreopoulos B."/>
            <person name="Lipzen A."/>
            <person name="Chen C."/>
            <person name="Yan M."/>
            <person name="Daum C."/>
            <person name="Ng V."/>
            <person name="Clum A."/>
            <person name="Steindorff A."/>
            <person name="Ohm R.A."/>
            <person name="Martin F."/>
            <person name="Silar P."/>
            <person name="Natvig D.O."/>
            <person name="Lalanne C."/>
            <person name="Gautier V."/>
            <person name="Ament-Velasquez S.L."/>
            <person name="Kruys A."/>
            <person name="Hutchinson M.I."/>
            <person name="Powell A.J."/>
            <person name="Barry K."/>
            <person name="Miller A.N."/>
            <person name="Grigoriev I.V."/>
            <person name="Debuchy R."/>
            <person name="Gladieux P."/>
            <person name="Hiltunen Thoren M."/>
            <person name="Johannesson H."/>
        </authorList>
    </citation>
    <scope>NUCLEOTIDE SEQUENCE</scope>
    <source>
        <strain evidence="2">PSN309</strain>
    </source>
</reference>
<comment type="caution">
    <text evidence="2">The sequence shown here is derived from an EMBL/GenBank/DDBJ whole genome shotgun (WGS) entry which is preliminary data.</text>
</comment>
<evidence type="ECO:0000313" key="2">
    <source>
        <dbReference type="EMBL" id="KAK4187886.1"/>
    </source>
</evidence>
<proteinExistence type="predicted"/>
<dbReference type="AlphaFoldDB" id="A0AAN6WTV7"/>